<evidence type="ECO:0000313" key="1">
    <source>
        <dbReference type="EMBL" id="KIK17019.1"/>
    </source>
</evidence>
<proteinExistence type="predicted"/>
<evidence type="ECO:0000313" key="2">
    <source>
        <dbReference type="Proteomes" id="UP000054018"/>
    </source>
</evidence>
<gene>
    <name evidence="1" type="ORF">PISMIDRAFT_685757</name>
</gene>
<name>A0A0C9YST0_9AGAM</name>
<organism evidence="1 2">
    <name type="scientific">Pisolithus microcarpus 441</name>
    <dbReference type="NCBI Taxonomy" id="765257"/>
    <lineage>
        <taxon>Eukaryota</taxon>
        <taxon>Fungi</taxon>
        <taxon>Dikarya</taxon>
        <taxon>Basidiomycota</taxon>
        <taxon>Agaricomycotina</taxon>
        <taxon>Agaricomycetes</taxon>
        <taxon>Agaricomycetidae</taxon>
        <taxon>Boletales</taxon>
        <taxon>Sclerodermatineae</taxon>
        <taxon>Pisolithaceae</taxon>
        <taxon>Pisolithus</taxon>
    </lineage>
</organism>
<dbReference type="EMBL" id="KN833840">
    <property type="protein sequence ID" value="KIK17019.1"/>
    <property type="molecule type" value="Genomic_DNA"/>
</dbReference>
<dbReference type="HOGENOM" id="CLU_2334460_0_0_1"/>
<sequence length="98" mass="11061">MKQSVERSGFRRQIDIPSPSRPLLETVTLRQLTARYYDCPPIKADICPSSPLTESVTMAFSCRVWLPFGRRGSQTGRNTPFPSEIIALSKQVPLIPNR</sequence>
<keyword evidence="2" id="KW-1185">Reference proteome</keyword>
<accession>A0A0C9YST0</accession>
<protein>
    <submittedName>
        <fullName evidence="1">Uncharacterized protein</fullName>
    </submittedName>
</protein>
<reference evidence="1 2" key="1">
    <citation type="submission" date="2014-04" db="EMBL/GenBank/DDBJ databases">
        <authorList>
            <consortium name="DOE Joint Genome Institute"/>
            <person name="Kuo A."/>
            <person name="Kohler A."/>
            <person name="Costa M.D."/>
            <person name="Nagy L.G."/>
            <person name="Floudas D."/>
            <person name="Copeland A."/>
            <person name="Barry K.W."/>
            <person name="Cichocki N."/>
            <person name="Veneault-Fourrey C."/>
            <person name="LaButti K."/>
            <person name="Lindquist E.A."/>
            <person name="Lipzen A."/>
            <person name="Lundell T."/>
            <person name="Morin E."/>
            <person name="Murat C."/>
            <person name="Sun H."/>
            <person name="Tunlid A."/>
            <person name="Henrissat B."/>
            <person name="Grigoriev I.V."/>
            <person name="Hibbett D.S."/>
            <person name="Martin F."/>
            <person name="Nordberg H.P."/>
            <person name="Cantor M.N."/>
            <person name="Hua S.X."/>
        </authorList>
    </citation>
    <scope>NUCLEOTIDE SEQUENCE [LARGE SCALE GENOMIC DNA]</scope>
    <source>
        <strain evidence="1 2">441</strain>
    </source>
</reference>
<reference evidence="2" key="2">
    <citation type="submission" date="2015-01" db="EMBL/GenBank/DDBJ databases">
        <title>Evolutionary Origins and Diversification of the Mycorrhizal Mutualists.</title>
        <authorList>
            <consortium name="DOE Joint Genome Institute"/>
            <consortium name="Mycorrhizal Genomics Consortium"/>
            <person name="Kohler A."/>
            <person name="Kuo A."/>
            <person name="Nagy L.G."/>
            <person name="Floudas D."/>
            <person name="Copeland A."/>
            <person name="Barry K.W."/>
            <person name="Cichocki N."/>
            <person name="Veneault-Fourrey C."/>
            <person name="LaButti K."/>
            <person name="Lindquist E.A."/>
            <person name="Lipzen A."/>
            <person name="Lundell T."/>
            <person name="Morin E."/>
            <person name="Murat C."/>
            <person name="Riley R."/>
            <person name="Ohm R."/>
            <person name="Sun H."/>
            <person name="Tunlid A."/>
            <person name="Henrissat B."/>
            <person name="Grigoriev I.V."/>
            <person name="Hibbett D.S."/>
            <person name="Martin F."/>
        </authorList>
    </citation>
    <scope>NUCLEOTIDE SEQUENCE [LARGE SCALE GENOMIC DNA]</scope>
    <source>
        <strain evidence="2">441</strain>
    </source>
</reference>
<dbReference type="Proteomes" id="UP000054018">
    <property type="component" value="Unassembled WGS sequence"/>
</dbReference>
<dbReference type="AlphaFoldDB" id="A0A0C9YST0"/>